<dbReference type="AlphaFoldDB" id="A0A8A4ZEN0"/>
<evidence type="ECO:0000256" key="6">
    <source>
        <dbReference type="ARBA" id="ARBA00050026"/>
    </source>
</evidence>
<dbReference type="SUPFAM" id="SSF47807">
    <property type="entry name" value="5' to 3' exonuclease, C-terminal subdomain"/>
    <property type="match status" value="1"/>
</dbReference>
<dbReference type="Gene3D" id="3.40.50.1010">
    <property type="entry name" value="5'-nuclease"/>
    <property type="match status" value="1"/>
</dbReference>
<name>A0A8A4ZEN0_9MICO</name>
<dbReference type="PANTHER" id="PTHR42646:SF2">
    <property type="entry name" value="5'-3' EXONUCLEASE FAMILY PROTEIN"/>
    <property type="match status" value="1"/>
</dbReference>
<protein>
    <recommendedName>
        <fullName evidence="6">5'-3' exonuclease</fullName>
    </recommendedName>
</protein>
<dbReference type="KEGG" id="psic:J4E96_01585"/>
<reference evidence="8" key="1">
    <citation type="submission" date="2021-03" db="EMBL/GenBank/DDBJ databases">
        <title>Pengzhenrongella sicca gen. nov., sp. nov., a new member of suborder Micrococcineae isolated from High-Arctic tundra soil.</title>
        <authorList>
            <person name="Peng F."/>
        </authorList>
    </citation>
    <scope>NUCLEOTIDE SEQUENCE</scope>
    <source>
        <strain evidence="8">LRZ-2</strain>
    </source>
</reference>
<dbReference type="InterPro" id="IPR029060">
    <property type="entry name" value="PIN-like_dom_sf"/>
</dbReference>
<accession>A0A8A4ZEN0</accession>
<dbReference type="CDD" id="cd09898">
    <property type="entry name" value="H3TH_53EXO"/>
    <property type="match status" value="1"/>
</dbReference>
<proteinExistence type="predicted"/>
<dbReference type="EMBL" id="CP071868">
    <property type="protein sequence ID" value="QTE29765.1"/>
    <property type="molecule type" value="Genomic_DNA"/>
</dbReference>
<keyword evidence="1" id="KW-0540">Nuclease</keyword>
<dbReference type="InterPro" id="IPR020046">
    <property type="entry name" value="5-3_exonucl_a-hlix_arch_N"/>
</dbReference>
<dbReference type="Pfam" id="PF02739">
    <property type="entry name" value="5_3_exonuc_N"/>
    <property type="match status" value="1"/>
</dbReference>
<keyword evidence="4" id="KW-0238">DNA-binding</keyword>
<dbReference type="SMART" id="SM00475">
    <property type="entry name" value="53EXOc"/>
    <property type="match status" value="1"/>
</dbReference>
<keyword evidence="9" id="KW-1185">Reference proteome</keyword>
<dbReference type="CDD" id="cd09859">
    <property type="entry name" value="PIN_53EXO"/>
    <property type="match status" value="1"/>
</dbReference>
<dbReference type="InterPro" id="IPR038969">
    <property type="entry name" value="FEN"/>
</dbReference>
<sequence>MPDRAPLLLLDTASLYYRAFFGIPDSVRSPDGLPVNAVRGLLDMTASLLLSRRPDRLVACWDDDWRPAFRVAAIPSYKAHRLAPGTTDVEATPDLLSPQIPVIVEVLAALGIARVGAAGFEADDVIGTLVAREGAVPAARRQPVEIVTGDRDLFQLVDDATGVRVLYPSRGVSDLDVVDQARLRDKYGVPTGQAYADMAVLRGDPSDGLPGVRGIGEKTAVALLARYGDLAGILAARDARDPGLTATQRTRLTEAADYLAVAPGVVRVAPDAPLAPFDDAVPRTPADPDALVALAERWGLASSVTRLVTAMSGER</sequence>
<evidence type="ECO:0000313" key="9">
    <source>
        <dbReference type="Proteomes" id="UP000663937"/>
    </source>
</evidence>
<feature type="domain" description="5'-3' exonuclease" evidence="7">
    <location>
        <begin position="5"/>
        <end position="283"/>
    </location>
</feature>
<dbReference type="Gene3D" id="1.10.150.20">
    <property type="entry name" value="5' to 3' exonuclease, C-terminal subdomain"/>
    <property type="match status" value="1"/>
</dbReference>
<organism evidence="8 9">
    <name type="scientific">Pengzhenrongella sicca</name>
    <dbReference type="NCBI Taxonomy" id="2819238"/>
    <lineage>
        <taxon>Bacteria</taxon>
        <taxon>Bacillati</taxon>
        <taxon>Actinomycetota</taxon>
        <taxon>Actinomycetes</taxon>
        <taxon>Micrococcales</taxon>
        <taxon>Pengzhenrongella</taxon>
    </lineage>
</organism>
<dbReference type="PANTHER" id="PTHR42646">
    <property type="entry name" value="FLAP ENDONUCLEASE XNI"/>
    <property type="match status" value="1"/>
</dbReference>
<dbReference type="InterPro" id="IPR036279">
    <property type="entry name" value="5-3_exonuclease_C_sf"/>
</dbReference>
<dbReference type="InterPro" id="IPR002421">
    <property type="entry name" value="5-3_exonuclease"/>
</dbReference>
<dbReference type="GO" id="GO:0003677">
    <property type="term" value="F:DNA binding"/>
    <property type="evidence" value="ECO:0007669"/>
    <property type="project" value="UniProtKB-KW"/>
</dbReference>
<evidence type="ECO:0000256" key="2">
    <source>
        <dbReference type="ARBA" id="ARBA00022801"/>
    </source>
</evidence>
<dbReference type="GO" id="GO:0033567">
    <property type="term" value="P:DNA replication, Okazaki fragment processing"/>
    <property type="evidence" value="ECO:0007669"/>
    <property type="project" value="InterPro"/>
</dbReference>
<dbReference type="InterPro" id="IPR020045">
    <property type="entry name" value="DNA_polI_H3TH"/>
</dbReference>
<evidence type="ECO:0000256" key="3">
    <source>
        <dbReference type="ARBA" id="ARBA00022839"/>
    </source>
</evidence>
<evidence type="ECO:0000256" key="1">
    <source>
        <dbReference type="ARBA" id="ARBA00022722"/>
    </source>
</evidence>
<gene>
    <name evidence="8" type="ORF">J4E96_01585</name>
</gene>
<evidence type="ECO:0000256" key="5">
    <source>
        <dbReference type="ARBA" id="ARBA00049957"/>
    </source>
</evidence>
<comment type="function">
    <text evidence="5">5'-3' exonuclease acting preferentially on double-stranded DNA.</text>
</comment>
<dbReference type="Proteomes" id="UP000663937">
    <property type="component" value="Chromosome"/>
</dbReference>
<dbReference type="GO" id="GO:0008409">
    <property type="term" value="F:5'-3' exonuclease activity"/>
    <property type="evidence" value="ECO:0007669"/>
    <property type="project" value="InterPro"/>
</dbReference>
<dbReference type="Pfam" id="PF01367">
    <property type="entry name" value="5_3_exonuc"/>
    <property type="match status" value="1"/>
</dbReference>
<evidence type="ECO:0000313" key="8">
    <source>
        <dbReference type="EMBL" id="QTE29765.1"/>
    </source>
</evidence>
<dbReference type="GO" id="GO:0017108">
    <property type="term" value="F:5'-flap endonuclease activity"/>
    <property type="evidence" value="ECO:0007669"/>
    <property type="project" value="InterPro"/>
</dbReference>
<dbReference type="RefSeq" id="WP_227424065.1">
    <property type="nucleotide sequence ID" value="NZ_CP071868.1"/>
</dbReference>
<keyword evidence="2" id="KW-0378">Hydrolase</keyword>
<evidence type="ECO:0000259" key="7">
    <source>
        <dbReference type="SMART" id="SM00475"/>
    </source>
</evidence>
<keyword evidence="3 8" id="KW-0269">Exonuclease</keyword>
<evidence type="ECO:0000256" key="4">
    <source>
        <dbReference type="ARBA" id="ARBA00023125"/>
    </source>
</evidence>
<dbReference type="SMART" id="SM00279">
    <property type="entry name" value="HhH2"/>
    <property type="match status" value="1"/>
</dbReference>
<dbReference type="InterPro" id="IPR008918">
    <property type="entry name" value="HhH2"/>
</dbReference>
<dbReference type="SUPFAM" id="SSF88723">
    <property type="entry name" value="PIN domain-like"/>
    <property type="match status" value="1"/>
</dbReference>